<keyword evidence="1" id="KW-0812">Transmembrane</keyword>
<feature type="domain" description="Zinc-ribbon" evidence="2">
    <location>
        <begin position="2"/>
        <end position="24"/>
    </location>
</feature>
<sequence>MYCPKCGTKNEDGAVFCESCGSRLTEPNKKNVATAQKKSSHLPIILIIVGIVIIAGIGLAVFAFQSLSQPSSSTSTTPTTPQVETTAYSNNMFSLNYPKTWTINDTQSDSTGTAVYIIDPQFVADPNALKVTGLGVFAFIKSAGPNQDNLVTDLTNTLTNTVTTQKTTVTVDGVSATQTIVEGDNSQGHKSQYKIINWEKGDKMYIIAFMVRGSDLGNTLDSQKANLDTIINSFQSK</sequence>
<evidence type="ECO:0000313" key="3">
    <source>
        <dbReference type="EMBL" id="HII83416.1"/>
    </source>
</evidence>
<protein>
    <submittedName>
        <fullName evidence="3">Zinc ribbon domain-containing protein</fullName>
    </submittedName>
</protein>
<evidence type="ECO:0000256" key="1">
    <source>
        <dbReference type="SAM" id="Phobius"/>
    </source>
</evidence>
<gene>
    <name evidence="3" type="ORF">HA271_00935</name>
</gene>
<keyword evidence="1" id="KW-1133">Transmembrane helix</keyword>
<accession>A0A7J4TG66</accession>
<dbReference type="Gene3D" id="4.10.1060.50">
    <property type="match status" value="1"/>
</dbReference>
<organism evidence="3 4">
    <name type="scientific">Methanobacterium subterraneum</name>
    <dbReference type="NCBI Taxonomy" id="59277"/>
    <lineage>
        <taxon>Archaea</taxon>
        <taxon>Methanobacteriati</taxon>
        <taxon>Methanobacteriota</taxon>
        <taxon>Methanomada group</taxon>
        <taxon>Methanobacteria</taxon>
        <taxon>Methanobacteriales</taxon>
        <taxon>Methanobacteriaceae</taxon>
        <taxon>Methanobacterium</taxon>
    </lineage>
</organism>
<dbReference type="InterPro" id="IPR026870">
    <property type="entry name" value="Zinc_ribbon_dom"/>
</dbReference>
<feature type="transmembrane region" description="Helical" evidence="1">
    <location>
        <begin position="44"/>
        <end position="64"/>
    </location>
</feature>
<dbReference type="EMBL" id="DUHE01000028">
    <property type="protein sequence ID" value="HII83416.1"/>
    <property type="molecule type" value="Genomic_DNA"/>
</dbReference>
<proteinExistence type="predicted"/>
<keyword evidence="1" id="KW-0472">Membrane</keyword>
<reference evidence="4" key="1">
    <citation type="journal article" date="2020" name="bioRxiv">
        <title>A rank-normalized archaeal taxonomy based on genome phylogeny resolves widespread incomplete and uneven classifications.</title>
        <authorList>
            <person name="Rinke C."/>
            <person name="Chuvochina M."/>
            <person name="Mussig A.J."/>
            <person name="Chaumeil P.-A."/>
            <person name="Waite D.W."/>
            <person name="Whitman W.B."/>
            <person name="Parks D.H."/>
            <person name="Hugenholtz P."/>
        </authorList>
    </citation>
    <scope>NUCLEOTIDE SEQUENCE [LARGE SCALE GENOMIC DNA]</scope>
</reference>
<dbReference type="Pfam" id="PF18933">
    <property type="entry name" value="PsbP_2"/>
    <property type="match status" value="1"/>
</dbReference>
<dbReference type="AlphaFoldDB" id="A0A7J4TG66"/>
<dbReference type="Gene3D" id="3.40.1000.10">
    <property type="entry name" value="Mog1/PsbP, alpha/beta/alpha sandwich"/>
    <property type="match status" value="1"/>
</dbReference>
<dbReference type="Proteomes" id="UP000586031">
    <property type="component" value="Unassembled WGS sequence"/>
</dbReference>
<comment type="caution">
    <text evidence="3">The sequence shown here is derived from an EMBL/GenBank/DDBJ whole genome shotgun (WGS) entry which is preliminary data.</text>
</comment>
<dbReference type="Pfam" id="PF13240">
    <property type="entry name" value="Zn_Ribbon_1"/>
    <property type="match status" value="1"/>
</dbReference>
<dbReference type="InterPro" id="IPR038587">
    <property type="entry name" value="Ribosomal_eL40_sf"/>
</dbReference>
<evidence type="ECO:0000313" key="4">
    <source>
        <dbReference type="Proteomes" id="UP000586031"/>
    </source>
</evidence>
<evidence type="ECO:0000259" key="2">
    <source>
        <dbReference type="Pfam" id="PF13240"/>
    </source>
</evidence>
<name>A0A7J4TG66_9EURY</name>